<dbReference type="Pfam" id="PF00126">
    <property type="entry name" value="HTH_1"/>
    <property type="match status" value="1"/>
</dbReference>
<organism evidence="6 7">
    <name type="scientific">Paenibacillus lentus</name>
    <dbReference type="NCBI Taxonomy" id="1338368"/>
    <lineage>
        <taxon>Bacteria</taxon>
        <taxon>Bacillati</taxon>
        <taxon>Bacillota</taxon>
        <taxon>Bacilli</taxon>
        <taxon>Bacillales</taxon>
        <taxon>Paenibacillaceae</taxon>
        <taxon>Paenibacillus</taxon>
    </lineage>
</organism>
<dbReference type="InterPro" id="IPR036388">
    <property type="entry name" value="WH-like_DNA-bd_sf"/>
</dbReference>
<dbReference type="CDD" id="cd05466">
    <property type="entry name" value="PBP2_LTTR_substrate"/>
    <property type="match status" value="1"/>
</dbReference>
<dbReference type="GO" id="GO:0003700">
    <property type="term" value="F:DNA-binding transcription factor activity"/>
    <property type="evidence" value="ECO:0007669"/>
    <property type="project" value="InterPro"/>
</dbReference>
<feature type="domain" description="HTH lysR-type" evidence="5">
    <location>
        <begin position="1"/>
        <end position="59"/>
    </location>
</feature>
<protein>
    <submittedName>
        <fullName evidence="6">LysR family transcriptional regulator</fullName>
    </submittedName>
</protein>
<keyword evidence="3" id="KW-0238">DNA-binding</keyword>
<dbReference type="PRINTS" id="PR00039">
    <property type="entry name" value="HTHLYSR"/>
</dbReference>
<dbReference type="FunFam" id="1.10.10.10:FF:000001">
    <property type="entry name" value="LysR family transcriptional regulator"/>
    <property type="match status" value="1"/>
</dbReference>
<comment type="similarity">
    <text evidence="1">Belongs to the LysR transcriptional regulatory family.</text>
</comment>
<keyword evidence="2" id="KW-0805">Transcription regulation</keyword>
<dbReference type="RefSeq" id="WP_125084168.1">
    <property type="nucleotide sequence ID" value="NZ_CP034248.1"/>
</dbReference>
<dbReference type="InterPro" id="IPR000847">
    <property type="entry name" value="LysR_HTH_N"/>
</dbReference>
<dbReference type="InterPro" id="IPR036390">
    <property type="entry name" value="WH_DNA-bd_sf"/>
</dbReference>
<evidence type="ECO:0000256" key="4">
    <source>
        <dbReference type="ARBA" id="ARBA00023163"/>
    </source>
</evidence>
<name>A0A3Q8SD96_9BACL</name>
<dbReference type="OrthoDB" id="9785745at2"/>
<gene>
    <name evidence="6" type="ORF">EIM92_19020</name>
</gene>
<dbReference type="Proteomes" id="UP000273145">
    <property type="component" value="Chromosome"/>
</dbReference>
<dbReference type="AlphaFoldDB" id="A0A3Q8SD96"/>
<reference evidence="6 7" key="1">
    <citation type="submission" date="2018-11" db="EMBL/GenBank/DDBJ databases">
        <title>Genome sequencing of Paenibacillus lentus DSM25539(T).</title>
        <authorList>
            <person name="Kook J.-K."/>
            <person name="Park S.-N."/>
            <person name="Lim Y.K."/>
        </authorList>
    </citation>
    <scope>NUCLEOTIDE SEQUENCE [LARGE SCALE GENOMIC DNA]</scope>
    <source>
        <strain evidence="6 7">DSM 25539</strain>
    </source>
</reference>
<keyword evidence="7" id="KW-1185">Reference proteome</keyword>
<dbReference type="InterPro" id="IPR005119">
    <property type="entry name" value="LysR_subst-bd"/>
</dbReference>
<proteinExistence type="inferred from homology"/>
<keyword evidence="4" id="KW-0804">Transcription</keyword>
<evidence type="ECO:0000256" key="2">
    <source>
        <dbReference type="ARBA" id="ARBA00023015"/>
    </source>
</evidence>
<evidence type="ECO:0000259" key="5">
    <source>
        <dbReference type="PROSITE" id="PS50931"/>
    </source>
</evidence>
<dbReference type="SUPFAM" id="SSF46785">
    <property type="entry name" value="Winged helix' DNA-binding domain"/>
    <property type="match status" value="1"/>
</dbReference>
<dbReference type="Pfam" id="PF03466">
    <property type="entry name" value="LysR_substrate"/>
    <property type="match status" value="1"/>
</dbReference>
<dbReference type="KEGG" id="plen:EIM92_19020"/>
<evidence type="ECO:0000313" key="7">
    <source>
        <dbReference type="Proteomes" id="UP000273145"/>
    </source>
</evidence>
<dbReference type="SUPFAM" id="SSF53850">
    <property type="entry name" value="Periplasmic binding protein-like II"/>
    <property type="match status" value="1"/>
</dbReference>
<dbReference type="PANTHER" id="PTHR30126">
    <property type="entry name" value="HTH-TYPE TRANSCRIPTIONAL REGULATOR"/>
    <property type="match status" value="1"/>
</dbReference>
<accession>A0A3Q8SD96</accession>
<evidence type="ECO:0000256" key="1">
    <source>
        <dbReference type="ARBA" id="ARBA00009437"/>
    </source>
</evidence>
<evidence type="ECO:0000313" key="6">
    <source>
        <dbReference type="EMBL" id="AZK48001.1"/>
    </source>
</evidence>
<dbReference type="GO" id="GO:0000976">
    <property type="term" value="F:transcription cis-regulatory region binding"/>
    <property type="evidence" value="ECO:0007669"/>
    <property type="project" value="TreeGrafter"/>
</dbReference>
<sequence>MNSLVRLETFLVLVECGSYTEAAKQLYCSQPTISNHIRQLEEQLETVLFHRNSKRLELTEQGQILLTYARQITKLADEAAAMVKKSTLQQDRILSVYVSNYISEYYFSKILASFHQRFPAQMLEIHTYCYNELRHFLMDGKSNFALLPLYLEDEQLHAEFDYIVLFEERFSLVIPPNHHWSSRKLLYPRDFDRQTILLPQSLYLCQYMKKQLAQHNIHIRYLQMSNFSTIKQSVRAGLGISFLPDAVIQAELEQAQLETIPVSGLQLKRKNGVILRKQQQLTEAEQAFCNEVQAFFHAKNSSPHYANEQAFSRARV</sequence>
<dbReference type="PANTHER" id="PTHR30126:SF40">
    <property type="entry name" value="HTH-TYPE TRANSCRIPTIONAL REGULATOR GLTR"/>
    <property type="match status" value="1"/>
</dbReference>
<dbReference type="PROSITE" id="PS50931">
    <property type="entry name" value="HTH_LYSR"/>
    <property type="match status" value="1"/>
</dbReference>
<dbReference type="Gene3D" id="1.10.10.10">
    <property type="entry name" value="Winged helix-like DNA-binding domain superfamily/Winged helix DNA-binding domain"/>
    <property type="match status" value="1"/>
</dbReference>
<evidence type="ECO:0000256" key="3">
    <source>
        <dbReference type="ARBA" id="ARBA00023125"/>
    </source>
</evidence>
<dbReference type="EMBL" id="CP034248">
    <property type="protein sequence ID" value="AZK48001.1"/>
    <property type="molecule type" value="Genomic_DNA"/>
</dbReference>
<dbReference type="Gene3D" id="3.40.190.290">
    <property type="match status" value="1"/>
</dbReference>